<keyword evidence="6 7" id="KW-1133">Transmembrane helix</keyword>
<evidence type="ECO:0000259" key="8">
    <source>
        <dbReference type="SMART" id="SM00900"/>
    </source>
</evidence>
<comment type="similarity">
    <text evidence="6">Belongs to the RnfG family.</text>
</comment>
<keyword evidence="6" id="KW-1003">Cell membrane</keyword>
<organism evidence="9 10">
    <name type="scientific">Sedimenticola selenatireducens</name>
    <dbReference type="NCBI Taxonomy" id="191960"/>
    <lineage>
        <taxon>Bacteria</taxon>
        <taxon>Pseudomonadati</taxon>
        <taxon>Pseudomonadota</taxon>
        <taxon>Gammaproteobacteria</taxon>
        <taxon>Chromatiales</taxon>
        <taxon>Sedimenticolaceae</taxon>
        <taxon>Sedimenticola</taxon>
    </lineage>
</organism>
<comment type="cofactor">
    <cofactor evidence="6">
        <name>FMN</name>
        <dbReference type="ChEBI" id="CHEBI:58210"/>
    </cofactor>
</comment>
<comment type="caution">
    <text evidence="9">The sequence shown here is derived from an EMBL/GenBank/DDBJ whole genome shotgun (WGS) entry which is preliminary data.</text>
</comment>
<dbReference type="GO" id="GO:0022900">
    <property type="term" value="P:electron transport chain"/>
    <property type="evidence" value="ECO:0007669"/>
    <property type="project" value="UniProtKB-UniRule"/>
</dbReference>
<dbReference type="GO" id="GO:0010181">
    <property type="term" value="F:FMN binding"/>
    <property type="evidence" value="ECO:0007669"/>
    <property type="project" value="InterPro"/>
</dbReference>
<feature type="modified residue" description="FMN phosphoryl threonine" evidence="6">
    <location>
        <position position="196"/>
    </location>
</feature>
<accession>A0A557S7V8</accession>
<keyword evidence="6 7" id="KW-0812">Transmembrane</keyword>
<dbReference type="OrthoDB" id="9794010at2"/>
<keyword evidence="4 6" id="KW-0288">FMN</keyword>
<sequence>MSSNEQVQVQPQTPSFAMLRTLGGIAMLSGLLVVLVFQYTQPIIEENKRIAIEKAVSQVIPGVVSKKDFLLSAEGLFPADGDKTATGEKIYAAYDDKGELKGIALEAAATGYQDVIRILYGYNQDCQCVTGIKILKMAETPGLGDKIAFDPDFLKNFEALDARLNTQKSGLENAIVTVKHGTKREQWEIDSISGATISSKAIGRMINQSGERMFPLIIKHLDALRTGQKG</sequence>
<evidence type="ECO:0000256" key="5">
    <source>
        <dbReference type="ARBA" id="ARBA00022982"/>
    </source>
</evidence>
<evidence type="ECO:0000256" key="3">
    <source>
        <dbReference type="ARBA" id="ARBA00022630"/>
    </source>
</evidence>
<keyword evidence="2 6" id="KW-0597">Phosphoprotein</keyword>
<comment type="function">
    <text evidence="6">Part of a membrane-bound complex that couples electron transfer with translocation of ions across the membrane.</text>
</comment>
<keyword evidence="6 7" id="KW-0472">Membrane</keyword>
<feature type="domain" description="FMN-binding" evidence="8">
    <location>
        <begin position="111"/>
        <end position="213"/>
    </location>
</feature>
<dbReference type="EMBL" id="VMNH01000013">
    <property type="protein sequence ID" value="TVO73509.1"/>
    <property type="molecule type" value="Genomic_DNA"/>
</dbReference>
<comment type="subunit">
    <text evidence="6">The complex is composed of six subunits: RnfA, RnfB, RnfC, RnfD, RnfE and RnfG.</text>
</comment>
<dbReference type="HAMAP" id="MF_00479">
    <property type="entry name" value="RsxG_RnfG"/>
    <property type="match status" value="1"/>
</dbReference>
<reference evidence="9 10" key="1">
    <citation type="submission" date="2019-07" db="EMBL/GenBank/DDBJ databases">
        <title>The pathways for chlorine oxyanion respiration interact through the shared metabolite chlorate.</title>
        <authorList>
            <person name="Barnum T.P."/>
            <person name="Cheng Y."/>
            <person name="Hill K.A."/>
            <person name="Lucas L.N."/>
            <person name="Carlson H.K."/>
            <person name="Coates J.D."/>
        </authorList>
    </citation>
    <scope>NUCLEOTIDE SEQUENCE [LARGE SCALE GENOMIC DNA]</scope>
    <source>
        <strain evidence="9 10">BK-1</strain>
    </source>
</reference>
<evidence type="ECO:0000256" key="4">
    <source>
        <dbReference type="ARBA" id="ARBA00022643"/>
    </source>
</evidence>
<dbReference type="PANTHER" id="PTHR36118:SF1">
    <property type="entry name" value="ION-TRANSLOCATING OXIDOREDUCTASE COMPLEX SUBUNIT G"/>
    <property type="match status" value="1"/>
</dbReference>
<evidence type="ECO:0000313" key="9">
    <source>
        <dbReference type="EMBL" id="TVO73509.1"/>
    </source>
</evidence>
<dbReference type="GO" id="GO:0005886">
    <property type="term" value="C:plasma membrane"/>
    <property type="evidence" value="ECO:0007669"/>
    <property type="project" value="UniProtKB-SubCell"/>
</dbReference>
<keyword evidence="1 6" id="KW-0813">Transport</keyword>
<dbReference type="GO" id="GO:0009055">
    <property type="term" value="F:electron transfer activity"/>
    <property type="evidence" value="ECO:0007669"/>
    <property type="project" value="InterPro"/>
</dbReference>
<dbReference type="RefSeq" id="WP_144359231.1">
    <property type="nucleotide sequence ID" value="NZ_VMNH01000013.1"/>
</dbReference>
<dbReference type="PANTHER" id="PTHR36118">
    <property type="entry name" value="ION-TRANSLOCATING OXIDOREDUCTASE COMPLEX SUBUNIT G"/>
    <property type="match status" value="1"/>
</dbReference>
<comment type="subcellular location">
    <subcellularLocation>
        <location evidence="6">Cell inner membrane</location>
        <topology evidence="6">Single-pass membrane protein</topology>
    </subcellularLocation>
</comment>
<keyword evidence="6" id="KW-1278">Translocase</keyword>
<dbReference type="AlphaFoldDB" id="A0A557S7V8"/>
<feature type="transmembrane region" description="Helical" evidence="7">
    <location>
        <begin position="21"/>
        <end position="39"/>
    </location>
</feature>
<dbReference type="SMART" id="SM00900">
    <property type="entry name" value="FMN_bind"/>
    <property type="match status" value="1"/>
</dbReference>
<dbReference type="InterPro" id="IPR007329">
    <property type="entry name" value="FMN-bd"/>
</dbReference>
<name>A0A557S7V8_9GAMM</name>
<dbReference type="PIRSF" id="PIRSF006091">
    <property type="entry name" value="E_trnsport_RnfG"/>
    <property type="match status" value="1"/>
</dbReference>
<evidence type="ECO:0000256" key="2">
    <source>
        <dbReference type="ARBA" id="ARBA00022553"/>
    </source>
</evidence>
<evidence type="ECO:0000256" key="6">
    <source>
        <dbReference type="HAMAP-Rule" id="MF_00479"/>
    </source>
</evidence>
<evidence type="ECO:0000256" key="7">
    <source>
        <dbReference type="SAM" id="Phobius"/>
    </source>
</evidence>
<evidence type="ECO:0000313" key="10">
    <source>
        <dbReference type="Proteomes" id="UP000316649"/>
    </source>
</evidence>
<keyword evidence="3 6" id="KW-0285">Flavoprotein</keyword>
<keyword evidence="6" id="KW-0997">Cell inner membrane</keyword>
<protein>
    <recommendedName>
        <fullName evidence="6">Ion-translocating oxidoreductase complex subunit G</fullName>
        <ecNumber evidence="6">7.-.-.-</ecNumber>
    </recommendedName>
    <alternativeName>
        <fullName evidence="6">Rnf electron transport complex subunit G</fullName>
    </alternativeName>
</protein>
<dbReference type="EC" id="7.-.-.-" evidence="6"/>
<proteinExistence type="inferred from homology"/>
<gene>
    <name evidence="6" type="primary">rnfG</name>
    <name evidence="9" type="ORF">FHP88_11565</name>
</gene>
<keyword evidence="10" id="KW-1185">Reference proteome</keyword>
<dbReference type="Proteomes" id="UP000316649">
    <property type="component" value="Unassembled WGS sequence"/>
</dbReference>
<evidence type="ECO:0000256" key="1">
    <source>
        <dbReference type="ARBA" id="ARBA00022448"/>
    </source>
</evidence>
<keyword evidence="5 6" id="KW-0249">Electron transport</keyword>
<dbReference type="InterPro" id="IPR010209">
    <property type="entry name" value="Ion_transpt_RnfG/RsxG"/>
</dbReference>
<dbReference type="Pfam" id="PF04205">
    <property type="entry name" value="FMN_bind"/>
    <property type="match status" value="1"/>
</dbReference>